<reference evidence="3" key="2">
    <citation type="submission" date="2020-10" db="UniProtKB">
        <authorList>
            <consortium name="WormBaseParasite"/>
        </authorList>
    </citation>
    <scope>IDENTIFICATION</scope>
</reference>
<name>A0A7E4UZJ9_PANRE</name>
<dbReference type="InterPro" id="IPR005201">
    <property type="entry name" value="TIM_ENGase"/>
</dbReference>
<dbReference type="WBParaSite" id="Pan_g14591.t1">
    <property type="protein sequence ID" value="Pan_g14591.t1"/>
    <property type="gene ID" value="Pan_g14591"/>
</dbReference>
<accession>A0A7E4UZJ9</accession>
<dbReference type="InterPro" id="IPR032979">
    <property type="entry name" value="ENGase"/>
</dbReference>
<proteinExistence type="predicted"/>
<evidence type="ECO:0000313" key="2">
    <source>
        <dbReference type="Proteomes" id="UP000492821"/>
    </source>
</evidence>
<organism evidence="2 3">
    <name type="scientific">Panagrellus redivivus</name>
    <name type="common">Microworm</name>
    <dbReference type="NCBI Taxonomy" id="6233"/>
    <lineage>
        <taxon>Eukaryota</taxon>
        <taxon>Metazoa</taxon>
        <taxon>Ecdysozoa</taxon>
        <taxon>Nematoda</taxon>
        <taxon>Chromadorea</taxon>
        <taxon>Rhabditida</taxon>
        <taxon>Tylenchina</taxon>
        <taxon>Panagrolaimomorpha</taxon>
        <taxon>Panagrolaimoidea</taxon>
        <taxon>Panagrolaimidae</taxon>
        <taxon>Panagrellus</taxon>
    </lineage>
</organism>
<evidence type="ECO:0000259" key="1">
    <source>
        <dbReference type="Pfam" id="PF03644"/>
    </source>
</evidence>
<reference evidence="2" key="1">
    <citation type="journal article" date="2013" name="Genetics">
        <title>The draft genome and transcriptome of Panagrellus redivivus are shaped by the harsh demands of a free-living lifestyle.</title>
        <authorList>
            <person name="Srinivasan J."/>
            <person name="Dillman A.R."/>
            <person name="Macchietto M.G."/>
            <person name="Heikkinen L."/>
            <person name="Lakso M."/>
            <person name="Fracchia K.M."/>
            <person name="Antoshechkin I."/>
            <person name="Mortazavi A."/>
            <person name="Wong G."/>
            <person name="Sternberg P.W."/>
        </authorList>
    </citation>
    <scope>NUCLEOTIDE SEQUENCE [LARGE SCALE GENOMIC DNA]</scope>
    <source>
        <strain evidence="2">MT8872</strain>
    </source>
</reference>
<dbReference type="GO" id="GO:0005829">
    <property type="term" value="C:cytosol"/>
    <property type="evidence" value="ECO:0007669"/>
    <property type="project" value="UniProtKB-SubCell"/>
</dbReference>
<feature type="domain" description="Cytosolic endo-beta-N-acetylglucosaminidase TIM barrel" evidence="1">
    <location>
        <begin position="93"/>
        <end position="328"/>
    </location>
</feature>
<evidence type="ECO:0000313" key="3">
    <source>
        <dbReference type="WBParaSite" id="Pan_g14591.t1"/>
    </source>
</evidence>
<dbReference type="Pfam" id="PF03644">
    <property type="entry name" value="Glyco_hydro_85"/>
    <property type="match status" value="1"/>
</dbReference>
<dbReference type="GO" id="GO:0033925">
    <property type="term" value="F:mannosyl-glycoprotein endo-beta-N-acetylglucosaminidase activity"/>
    <property type="evidence" value="ECO:0007669"/>
    <property type="project" value="UniProtKB-EC"/>
</dbReference>
<dbReference type="PANTHER" id="PTHR13246">
    <property type="entry name" value="ENDO BETA N-ACETYLGLUCOSAMINIDASE"/>
    <property type="match status" value="1"/>
</dbReference>
<dbReference type="Proteomes" id="UP000492821">
    <property type="component" value="Unassembled WGS sequence"/>
</dbReference>
<keyword evidence="2" id="KW-1185">Reference proteome</keyword>
<sequence length="505" mass="58160">MLRRNHHPAAHRVIAINIPKERDTVPDYFNTFSEISTALGANCKKSYHDYDHQKRCVDRFFELIQSGERMNMFLHDYKGGYLAEDCGSSVSYDPSKDTHPFIFHLMPHSDVFVYFSHKTISVPPLRWIEESHNHGKVVLGTVLFENNTGEHTTLLANDTSLNERLDHYGQILADLMEAKCFDGYLINVEVKLTLPEINNLLKFIDILKSKIRLTCQFEPIIVWYDAVTVKGDLVWQDAVTEKNNIFFEKCGFILLNYCWKAKELQKTDQIVPTDAKNRVFVGIDVFGRNTIYAAGNKGCADALAMIQEHDFSAGIFAPAYQRECLLHPQDSGITSGYEYWEPVFPYLHYRPFIFAGTFSIGRYFKKCLSEVGSPKQLEYIRNHVFPVCPPTQDGFKCYENGLRFSKAGQYLLQTVEFTETSKCYLILKWFKGELEFQNTSGYFRFTKGKEVHTLQFPAGITKIFFHADSEDFFGGFEITRCDILDSQGIVPRTDDRKIQIARLLP</sequence>
<dbReference type="PANTHER" id="PTHR13246:SF1">
    <property type="entry name" value="CYTOSOLIC ENDO-BETA-N-ACETYLGLUCOSAMINIDASE"/>
    <property type="match status" value="1"/>
</dbReference>
<dbReference type="AlphaFoldDB" id="A0A7E4UZJ9"/>
<protein>
    <submittedName>
        <fullName evidence="3">Mannosyl-glycoprotein endo-beta-N-acetylglucosaminidase</fullName>
    </submittedName>
</protein>
<dbReference type="Gene3D" id="3.20.20.80">
    <property type="entry name" value="Glycosidases"/>
    <property type="match status" value="1"/>
</dbReference>